<evidence type="ECO:0000313" key="2">
    <source>
        <dbReference type="EMBL" id="CAE7443292.1"/>
    </source>
</evidence>
<evidence type="ECO:0000313" key="3">
    <source>
        <dbReference type="Proteomes" id="UP000649617"/>
    </source>
</evidence>
<proteinExistence type="predicted"/>
<gene>
    <name evidence="2" type="ORF">SPIL2461_LOCUS10776</name>
</gene>
<feature type="compositionally biased region" description="Basic and acidic residues" evidence="1">
    <location>
        <begin position="284"/>
        <end position="293"/>
    </location>
</feature>
<protein>
    <submittedName>
        <fullName evidence="2">Uncharacterized protein</fullName>
    </submittedName>
</protein>
<evidence type="ECO:0000256" key="1">
    <source>
        <dbReference type="SAM" id="MobiDB-lite"/>
    </source>
</evidence>
<keyword evidence="3" id="KW-1185">Reference proteome</keyword>
<accession>A0A812RKJ5</accession>
<dbReference type="Proteomes" id="UP000649617">
    <property type="component" value="Unassembled WGS sequence"/>
</dbReference>
<dbReference type="AlphaFoldDB" id="A0A812RKJ5"/>
<feature type="region of interest" description="Disordered" evidence="1">
    <location>
        <begin position="824"/>
        <end position="850"/>
    </location>
</feature>
<feature type="compositionally biased region" description="Polar residues" evidence="1">
    <location>
        <begin position="330"/>
        <end position="344"/>
    </location>
</feature>
<reference evidence="2" key="1">
    <citation type="submission" date="2021-02" db="EMBL/GenBank/DDBJ databases">
        <authorList>
            <person name="Dougan E. K."/>
            <person name="Rhodes N."/>
            <person name="Thang M."/>
            <person name="Chan C."/>
        </authorList>
    </citation>
    <scope>NUCLEOTIDE SEQUENCE</scope>
</reference>
<feature type="compositionally biased region" description="Polar residues" evidence="1">
    <location>
        <begin position="273"/>
        <end position="283"/>
    </location>
</feature>
<organism evidence="2 3">
    <name type="scientific">Symbiodinium pilosum</name>
    <name type="common">Dinoflagellate</name>
    <dbReference type="NCBI Taxonomy" id="2952"/>
    <lineage>
        <taxon>Eukaryota</taxon>
        <taxon>Sar</taxon>
        <taxon>Alveolata</taxon>
        <taxon>Dinophyceae</taxon>
        <taxon>Suessiales</taxon>
        <taxon>Symbiodiniaceae</taxon>
        <taxon>Symbiodinium</taxon>
    </lineage>
</organism>
<comment type="caution">
    <text evidence="2">The sequence shown here is derived from an EMBL/GenBank/DDBJ whole genome shotgun (WGS) entry which is preliminary data.</text>
</comment>
<name>A0A812RKJ5_SYMPI</name>
<feature type="region of interest" description="Disordered" evidence="1">
    <location>
        <begin position="273"/>
        <end position="355"/>
    </location>
</feature>
<dbReference type="EMBL" id="CAJNIZ010020637">
    <property type="protein sequence ID" value="CAE7443292.1"/>
    <property type="molecule type" value="Genomic_DNA"/>
</dbReference>
<sequence length="1206" mass="128067">MLAATASCSKRFWRLIWRTLAAERAGVRRAAQDVPKRNASVYMASHFFLDDFPQSSEALSDQPMPHTHVNPAEAFEAHNEGYRGPDGHRRLGARQFAEGWLDRTLRIPRTPEGLAPPPDKVAPPQIIGRPSEVEPLLERAGQRAALQEARAIQDIEAFTQGPMAEAEAEGFASAAEAAASGAEAAAAAEAGGAGAGILATAGEAALGVAGAAGAAAGGLAVAGAAAALVGTAWAIEGGLNAASHIMGTDSDQSRSSGAVDIMTLNGMQESGVQQHFAMHQSQRQRPEVIRIDSDSDSAPRAQPAPRVRARAARQPPSPFGLNPIPLPRPQGQSSGSEGSRISRQSRSDRGAEPSFDQLVARIPLTSGMDFIDPESVKIAFRVRNNDATSDLFPGTLEPSCFIKRIQLYSNGQRTDDISEYGRSCFLYSLLKPQEWYNQRGLEGFWQDPGGNAQAIPAGEYRDVLMAPTLIGLFQSGKMLPPQLNLVLEIEFAEAGDALRPAGGTSDFSIESVRVLASQVTLDSALVVSNVPAGVTSHNVTAARAYTKLMGAFVTFRQTTHSLGECRNLEYPGPGAHPFNLEGQMQLGALQYPRNAITSSAEFHHFLEIMGGTYDSKIKNMRIVDQFYSNNEFIAAFPTERVPKHPLSGISTRSGDLARFTFKNMLADRVQRMYIHLETMSLFESTITGNILNDGGTTEISGITAGQLATVLTAYTPLTDTAANTAAIGTNTAGVAANAAAVASVQAQVAGLPGPPDANSSSITALNTSFYDRAGGEGQPIRIGRAAAGGGRQIHARLRGRQAGELQHHRSDELCNHLRQQCHVGHGGQQLRPEDRHRPAGPGPRGQADVDQRITTALLDRPSTTDLTAAVSLKTTPADVDQKIGHEALLLGTNTLRNLHFNAPREPPERQFHAEPGGVAEADAAVAAAIATALAPFETAGQRDAAIAAALAAYSTTAQMDAAIAAAVAAINLGPYYTSAQTGANPPTYELRNLHFAGPLSASLQNNTDTLEIDCDSYEKAETYTQAEVNSLVSGAMDALNIGQYQTSAQVSTAISGALVPYYTAAEVDAAIAGQSVDLSDYYTRTQCDSRYFPTNANPGNAEVFTLLRDTVSIPRQLRGILPRAPLAWSHLFSGTITELRCDAYSKAEADGRYLSSTGYTGTLDGRYLVTNATTGNAEVFTQIRDAVATPRQLASCLVPHWAGPTF</sequence>